<dbReference type="SUPFAM" id="SSF56112">
    <property type="entry name" value="Protein kinase-like (PK-like)"/>
    <property type="match status" value="1"/>
</dbReference>
<evidence type="ECO:0000313" key="2">
    <source>
        <dbReference type="EMBL" id="MBA0702590.1"/>
    </source>
</evidence>
<proteinExistence type="predicted"/>
<comment type="caution">
    <text evidence="2">The sequence shown here is derived from an EMBL/GenBank/DDBJ whole genome shotgun (WGS) entry which is preliminary data.</text>
</comment>
<dbReference type="SUPFAM" id="SSF52058">
    <property type="entry name" value="L domain-like"/>
    <property type="match status" value="1"/>
</dbReference>
<dbReference type="PANTHER" id="PTHR27006">
    <property type="entry name" value="PROMASTIGOTE SURFACE ANTIGEN PROTEIN PSA"/>
    <property type="match status" value="1"/>
</dbReference>
<keyword evidence="1" id="KW-0472">Membrane</keyword>
<sequence length="225" mass="25067">MLWYLDLNKNNLTAPIPKSLVKLPNLEGLDVSNNNLSGIILTFAPSVRLITSKNDLLIPSTTTGNTSNFPLEGQKRGIAGIVVGIIIGVIFCIFIGRRIISTIEKSDVFSFGVLTSEIVTGRRNLSFEDDYHSLSLVGYAWKLWSEGNISELIDPMISSDLSCHREMLRCSHVGLLRVQNFVKDRPTMMVVASMLNSEIENLPTPKQPPFFHEKIVVDYSQLQTS</sequence>
<dbReference type="InterPro" id="IPR011009">
    <property type="entry name" value="Kinase-like_dom_sf"/>
</dbReference>
<evidence type="ECO:0000313" key="3">
    <source>
        <dbReference type="Proteomes" id="UP000593577"/>
    </source>
</evidence>
<dbReference type="AlphaFoldDB" id="A0A7J8YTB3"/>
<dbReference type="Pfam" id="PF00560">
    <property type="entry name" value="LRR_1"/>
    <property type="match status" value="2"/>
</dbReference>
<dbReference type="Proteomes" id="UP000593577">
    <property type="component" value="Unassembled WGS sequence"/>
</dbReference>
<evidence type="ECO:0000256" key="1">
    <source>
        <dbReference type="SAM" id="Phobius"/>
    </source>
</evidence>
<feature type="transmembrane region" description="Helical" evidence="1">
    <location>
        <begin position="77"/>
        <end position="96"/>
    </location>
</feature>
<dbReference type="EMBL" id="JABFAA010352556">
    <property type="protein sequence ID" value="MBA0702590.1"/>
    <property type="molecule type" value="Genomic_DNA"/>
</dbReference>
<protein>
    <submittedName>
        <fullName evidence="2">Uncharacterized protein</fullName>
    </submittedName>
</protein>
<gene>
    <name evidence="2" type="ORF">Goari_026928</name>
</gene>
<dbReference type="Gene3D" id="1.10.510.10">
    <property type="entry name" value="Transferase(Phosphotransferase) domain 1"/>
    <property type="match status" value="1"/>
</dbReference>
<organism evidence="2 3">
    <name type="scientific">Gossypium aridum</name>
    <name type="common">American cotton</name>
    <name type="synonym">Erioxylum aridum</name>
    <dbReference type="NCBI Taxonomy" id="34290"/>
    <lineage>
        <taxon>Eukaryota</taxon>
        <taxon>Viridiplantae</taxon>
        <taxon>Streptophyta</taxon>
        <taxon>Embryophyta</taxon>
        <taxon>Tracheophyta</taxon>
        <taxon>Spermatophyta</taxon>
        <taxon>Magnoliopsida</taxon>
        <taxon>eudicotyledons</taxon>
        <taxon>Gunneridae</taxon>
        <taxon>Pentapetalae</taxon>
        <taxon>rosids</taxon>
        <taxon>malvids</taxon>
        <taxon>Malvales</taxon>
        <taxon>Malvaceae</taxon>
        <taxon>Malvoideae</taxon>
        <taxon>Gossypium</taxon>
    </lineage>
</organism>
<dbReference type="InterPro" id="IPR001611">
    <property type="entry name" value="Leu-rich_rpt"/>
</dbReference>
<keyword evidence="1" id="KW-1133">Transmembrane helix</keyword>
<keyword evidence="1" id="KW-0812">Transmembrane</keyword>
<keyword evidence="3" id="KW-1185">Reference proteome</keyword>
<accession>A0A7J8YTB3</accession>
<reference evidence="2 3" key="1">
    <citation type="journal article" date="2019" name="Genome Biol. Evol.">
        <title>Insights into the evolution of the New World diploid cottons (Gossypium, subgenus Houzingenia) based on genome sequencing.</title>
        <authorList>
            <person name="Grover C.E."/>
            <person name="Arick M.A. 2nd"/>
            <person name="Thrash A."/>
            <person name="Conover J.L."/>
            <person name="Sanders W.S."/>
            <person name="Peterson D.G."/>
            <person name="Frelichowski J.E."/>
            <person name="Scheffler J.A."/>
            <person name="Scheffler B.E."/>
            <person name="Wendel J.F."/>
        </authorList>
    </citation>
    <scope>NUCLEOTIDE SEQUENCE [LARGE SCALE GENOMIC DNA]</scope>
    <source>
        <strain evidence="2">185</strain>
        <tissue evidence="2">Leaf</tissue>
    </source>
</reference>
<dbReference type="Gene3D" id="3.80.10.10">
    <property type="entry name" value="Ribonuclease Inhibitor"/>
    <property type="match status" value="1"/>
</dbReference>
<dbReference type="PANTHER" id="PTHR27006:SF619">
    <property type="entry name" value="CYSTEINE-RICH RECEPTOR-LIKE PROTEIN KINASE 15"/>
    <property type="match status" value="1"/>
</dbReference>
<name>A0A7J8YTB3_GOSAI</name>
<dbReference type="InterPro" id="IPR032675">
    <property type="entry name" value="LRR_dom_sf"/>
</dbReference>